<dbReference type="HOGENOM" id="CLU_015101_0_2_1"/>
<dbReference type="STRING" id="40149.A0A0E0CPK5"/>
<dbReference type="InterPro" id="IPR036514">
    <property type="entry name" value="SGNH_hydro_sf"/>
</dbReference>
<dbReference type="AlphaFoldDB" id="A0A0E0CPK5"/>
<keyword evidence="2" id="KW-0378">Hydrolase</keyword>
<evidence type="ECO:0000256" key="2">
    <source>
        <dbReference type="ARBA" id="ARBA00022801"/>
    </source>
</evidence>
<dbReference type="Gramene" id="OMERI02G26510.1">
    <property type="protein sequence ID" value="OMERI02G26510.1"/>
    <property type="gene ID" value="OMERI02G26510"/>
</dbReference>
<dbReference type="eggNOG" id="ENOG502SMDJ">
    <property type="taxonomic scope" value="Eukaryota"/>
</dbReference>
<evidence type="ECO:0008006" key="7">
    <source>
        <dbReference type="Google" id="ProtNLM"/>
    </source>
</evidence>
<feature type="chain" id="PRO_5002356241" description="GDSL esterase/lipase" evidence="4">
    <location>
        <begin position="39"/>
        <end position="379"/>
    </location>
</feature>
<evidence type="ECO:0000313" key="6">
    <source>
        <dbReference type="Proteomes" id="UP000008021"/>
    </source>
</evidence>
<dbReference type="GO" id="GO:0016042">
    <property type="term" value="P:lipid catabolic process"/>
    <property type="evidence" value="ECO:0007669"/>
    <property type="project" value="UniProtKB-KW"/>
</dbReference>
<dbReference type="InterPro" id="IPR035669">
    <property type="entry name" value="SGNH_plant_lipase-like"/>
</dbReference>
<dbReference type="CDD" id="cd01837">
    <property type="entry name" value="SGNH_plant_lipase_like"/>
    <property type="match status" value="1"/>
</dbReference>
<dbReference type="Proteomes" id="UP000008021">
    <property type="component" value="Chromosome 2"/>
</dbReference>
<dbReference type="InterPro" id="IPR001087">
    <property type="entry name" value="GDSL"/>
</dbReference>
<dbReference type="InterPro" id="IPR051058">
    <property type="entry name" value="GDSL_Est/Lipase"/>
</dbReference>
<evidence type="ECO:0000256" key="4">
    <source>
        <dbReference type="SAM" id="SignalP"/>
    </source>
</evidence>
<dbReference type="GO" id="GO:0016788">
    <property type="term" value="F:hydrolase activity, acting on ester bonds"/>
    <property type="evidence" value="ECO:0007669"/>
    <property type="project" value="InterPro"/>
</dbReference>
<dbReference type="Pfam" id="PF00657">
    <property type="entry name" value="Lipase_GDSL"/>
    <property type="match status" value="1"/>
</dbReference>
<proteinExistence type="inferred from homology"/>
<accession>A0A0E0CPK5</accession>
<keyword evidence="4" id="KW-0732">Signal</keyword>
<dbReference type="Gene3D" id="3.40.50.1110">
    <property type="entry name" value="SGNH hydrolase"/>
    <property type="match status" value="1"/>
</dbReference>
<keyword evidence="6" id="KW-1185">Reference proteome</keyword>
<dbReference type="SUPFAM" id="SSF52266">
    <property type="entry name" value="SGNH hydrolase"/>
    <property type="match status" value="1"/>
</dbReference>
<feature type="signal peptide" evidence="4">
    <location>
        <begin position="1"/>
        <end position="38"/>
    </location>
</feature>
<reference evidence="5" key="2">
    <citation type="submission" date="2018-05" db="EMBL/GenBank/DDBJ databases">
        <title>OmerRS3 (Oryza meridionalis Reference Sequence Version 3).</title>
        <authorList>
            <person name="Zhang J."/>
            <person name="Kudrna D."/>
            <person name="Lee S."/>
            <person name="Talag J."/>
            <person name="Welchert J."/>
            <person name="Wing R.A."/>
        </authorList>
    </citation>
    <scope>NUCLEOTIDE SEQUENCE [LARGE SCALE GENOMIC DNA]</scope>
    <source>
        <strain evidence="5">cv. OR44</strain>
    </source>
</reference>
<dbReference type="PANTHER" id="PTHR45648">
    <property type="entry name" value="GDSL LIPASE/ACYLHYDROLASE FAMILY PROTEIN (AFU_ORTHOLOGUE AFUA_4G14700)"/>
    <property type="match status" value="1"/>
</dbReference>
<keyword evidence="3" id="KW-0443">Lipid metabolism</keyword>
<evidence type="ECO:0000313" key="5">
    <source>
        <dbReference type="EnsemblPlants" id="OMERI02G26510.1"/>
    </source>
</evidence>
<comment type="similarity">
    <text evidence="1">Belongs to the 'GDSL' lipolytic enzyme family.</text>
</comment>
<sequence length="379" mass="40633">MPFLVPVVAVSALHHCHSSHSFSYVLVALCLLGVAAEATQLAPAVFVFGDSTVDVGNNNYLNITKQARANYPKHGVDFTGSTPTGRFSNGYNLADQLAQQLGFPMSPPAYLSLTAKTIVSQMYKGINFASGGSGLGDKTGQGAGEVIPMFQQVQYFSKVVAMMQKLSGSRTTETLLSKSIFLISTGSNDMFEYSLSGGDGDDREFLLGFAAAYRSYVRALYRLGARKFSVVSITPLGCTPSQRARRLSEDGTRGCYGPINTLSLRSYPTLAASLRDLADELPGMAYSLSDSFAMVSFIFANPRTNAWSFTELESGCCGSGPFGALGCDETAPLCNNRDDHLFWDANHPTQAASAIAAQTLFTGNRTFVSPINVRELALL</sequence>
<evidence type="ECO:0000256" key="3">
    <source>
        <dbReference type="ARBA" id="ARBA00022963"/>
    </source>
</evidence>
<dbReference type="EnsemblPlants" id="OMERI02G26510.1">
    <property type="protein sequence ID" value="OMERI02G26510.1"/>
    <property type="gene ID" value="OMERI02G26510"/>
</dbReference>
<dbReference type="PANTHER" id="PTHR45648:SF175">
    <property type="entry name" value="OS02G0668900 PROTEIN"/>
    <property type="match status" value="1"/>
</dbReference>
<protein>
    <recommendedName>
        <fullName evidence="7">GDSL esterase/lipase</fullName>
    </recommendedName>
</protein>
<organism evidence="5">
    <name type="scientific">Oryza meridionalis</name>
    <dbReference type="NCBI Taxonomy" id="40149"/>
    <lineage>
        <taxon>Eukaryota</taxon>
        <taxon>Viridiplantae</taxon>
        <taxon>Streptophyta</taxon>
        <taxon>Embryophyta</taxon>
        <taxon>Tracheophyta</taxon>
        <taxon>Spermatophyta</taxon>
        <taxon>Magnoliopsida</taxon>
        <taxon>Liliopsida</taxon>
        <taxon>Poales</taxon>
        <taxon>Poaceae</taxon>
        <taxon>BOP clade</taxon>
        <taxon>Oryzoideae</taxon>
        <taxon>Oryzeae</taxon>
        <taxon>Oryzinae</taxon>
        <taxon>Oryza</taxon>
    </lineage>
</organism>
<keyword evidence="3" id="KW-0442">Lipid degradation</keyword>
<name>A0A0E0CPK5_9ORYZ</name>
<evidence type="ECO:0000256" key="1">
    <source>
        <dbReference type="ARBA" id="ARBA00008668"/>
    </source>
</evidence>
<reference evidence="5" key="1">
    <citation type="submission" date="2015-04" db="UniProtKB">
        <authorList>
            <consortium name="EnsemblPlants"/>
        </authorList>
    </citation>
    <scope>IDENTIFICATION</scope>
</reference>